<keyword evidence="4" id="KW-1185">Reference proteome</keyword>
<feature type="region of interest" description="Disordered" evidence="1">
    <location>
        <begin position="1"/>
        <end position="22"/>
    </location>
</feature>
<reference evidence="3 4" key="1">
    <citation type="submission" date="2016-02" db="EMBL/GenBank/DDBJ databases">
        <title>Genome analysis of coral dinoflagellate symbionts highlights evolutionary adaptations to a symbiotic lifestyle.</title>
        <authorList>
            <person name="Aranda M."/>
            <person name="Li Y."/>
            <person name="Liew Y.J."/>
            <person name="Baumgarten S."/>
            <person name="Simakov O."/>
            <person name="Wilson M."/>
            <person name="Piel J."/>
            <person name="Ashoor H."/>
            <person name="Bougouffa S."/>
            <person name="Bajic V.B."/>
            <person name="Ryu T."/>
            <person name="Ravasi T."/>
            <person name="Bayer T."/>
            <person name="Micklem G."/>
            <person name="Kim H."/>
            <person name="Bhak J."/>
            <person name="Lajeunesse T.C."/>
            <person name="Voolstra C.R."/>
        </authorList>
    </citation>
    <scope>NUCLEOTIDE SEQUENCE [LARGE SCALE GENOMIC DNA]</scope>
    <source>
        <strain evidence="3 4">CCMP2467</strain>
    </source>
</reference>
<organism evidence="3 4">
    <name type="scientific">Symbiodinium microadriaticum</name>
    <name type="common">Dinoflagellate</name>
    <name type="synonym">Zooxanthella microadriatica</name>
    <dbReference type="NCBI Taxonomy" id="2951"/>
    <lineage>
        <taxon>Eukaryota</taxon>
        <taxon>Sar</taxon>
        <taxon>Alveolata</taxon>
        <taxon>Dinophyceae</taxon>
        <taxon>Suessiales</taxon>
        <taxon>Symbiodiniaceae</taxon>
        <taxon>Symbiodinium</taxon>
    </lineage>
</organism>
<keyword evidence="2" id="KW-0812">Transmembrane</keyword>
<comment type="caution">
    <text evidence="3">The sequence shown here is derived from an EMBL/GenBank/DDBJ whole genome shotgun (WGS) entry which is preliminary data.</text>
</comment>
<accession>A0A1Q9EVE4</accession>
<evidence type="ECO:0000313" key="3">
    <source>
        <dbReference type="EMBL" id="OLQ11343.1"/>
    </source>
</evidence>
<dbReference type="OrthoDB" id="413421at2759"/>
<dbReference type="AlphaFoldDB" id="A0A1Q9EVE4"/>
<feature type="compositionally biased region" description="Polar residues" evidence="1">
    <location>
        <begin position="568"/>
        <end position="577"/>
    </location>
</feature>
<feature type="region of interest" description="Disordered" evidence="1">
    <location>
        <begin position="550"/>
        <end position="578"/>
    </location>
</feature>
<keyword evidence="2" id="KW-1133">Transmembrane helix</keyword>
<evidence type="ECO:0000256" key="1">
    <source>
        <dbReference type="SAM" id="MobiDB-lite"/>
    </source>
</evidence>
<dbReference type="Proteomes" id="UP000186817">
    <property type="component" value="Unassembled WGS sequence"/>
</dbReference>
<dbReference type="EMBL" id="LSRX01000060">
    <property type="protein sequence ID" value="OLQ11343.1"/>
    <property type="molecule type" value="Genomic_DNA"/>
</dbReference>
<evidence type="ECO:0008006" key="5">
    <source>
        <dbReference type="Google" id="ProtNLM"/>
    </source>
</evidence>
<keyword evidence="2" id="KW-0472">Membrane</keyword>
<name>A0A1Q9EVE4_SYMMI</name>
<protein>
    <recommendedName>
        <fullName evidence="5">Amino acid transporter transmembrane domain-containing protein</fullName>
    </recommendedName>
</protein>
<evidence type="ECO:0000256" key="2">
    <source>
        <dbReference type="SAM" id="Phobius"/>
    </source>
</evidence>
<sequence>MQADYGSASMARKNSDPEGGRNQGNSALLTAGLLVADVVGAGVLAMGQAVAKLGWLLGTICILAMLAMNAHIMILVWRVHCRFPDATTFKELVWQTFARALPERLELAQEIVVIGQYTYVFCTLGLYTLSIGQGLGMLVLGHVLYPVLKAQGIPPVRKAHGLEWGGVVWDSPLLPFSDVAKALDETKAGTSFTEVVICASDQPAVLSRVWLGASMLKSVLAVTVGKEQDQAADTQRRVPGRVGDSLVFRQATVVQLTSAQNGAAPRPAGMKQQAVKIVQKPTEVLVVRVSKTFASKELWESFEKAPQKCIVQWLAGITLQMVRLLKPEAEAVLKCIRPGRDLPGSKRSMQIKGRIEWVIEWVERLNKQGSHAAYHARAIKCAGDLGLIVKGNQLAARSTIKADDKVPKIWVFEHVPLMVDPEQGKSILEESFVDVTMMRVRGSKGGRTFFFEGAHATNADADLVPINLDTGDGIIIAWAKVALAAPRIEKLQQRQLPVTAVPVEAKQTLCSTTPVTMPTNSQSLGVSSKDLVRPRGRPLAVNGVLLQSKSRQGPPVVRTTEQDPPINVETTDASSSNVEKERKMVEAKIGLKHCVALLTTAGNDMLNNMTEEEATKTFNDSSHQCHFLVSKVWFIQKKFPNIKAKTQTHKNKMYACHVFNIFKTPDIKKYHLFTVTTEDKIEDLNEGLKKMMRKENNNHYNAQVKSIFAEIDNDLNFYQNKVGSMSSDRSDILYDAYNASQSSSDRVASSIASSLLPIVGELEKISEDAINAKRMLLKKMEAQYITEFSNGKKINNADFEKAMNDRYTFIDIEQEVMRRLAQSNGAEDDGDWQHEKEQDQDVKDKEVLIWRIQVFIFTVMRTLMLALLWGKANESRAKSHDLRKRVTRLRVSQLQSEKATAIRLPLLACL</sequence>
<feature type="transmembrane region" description="Helical" evidence="2">
    <location>
        <begin position="27"/>
        <end position="46"/>
    </location>
</feature>
<proteinExistence type="predicted"/>
<gene>
    <name evidence="3" type="ORF">AK812_SmicGene4825</name>
</gene>
<feature type="transmembrane region" description="Helical" evidence="2">
    <location>
        <begin position="53"/>
        <end position="77"/>
    </location>
</feature>
<evidence type="ECO:0000313" key="4">
    <source>
        <dbReference type="Proteomes" id="UP000186817"/>
    </source>
</evidence>